<name>A0A150WYD8_9BACT</name>
<dbReference type="Gene3D" id="1.20.1260.10">
    <property type="match status" value="1"/>
</dbReference>
<sequence length="149" mass="17163">MENKSESAVVSRLNQLLIDYQVHYQNLRLFHWNVKGPFFFVLHDKFEELYREAAEKVDEIAERVLALDGTPKGSLKNILSNAHVESHAEQMDANAMVEAIIEAHKILIGDLNEVLKAADEDGDEGTIDIFTSYIQELEKHNWMFKSYLK</sequence>
<dbReference type="AlphaFoldDB" id="A0A150WYD8"/>
<dbReference type="InterPro" id="IPR002177">
    <property type="entry name" value="DPS_DNA-bd"/>
</dbReference>
<dbReference type="PRINTS" id="PR01346">
    <property type="entry name" value="HELNAPAPROT"/>
</dbReference>
<dbReference type="PANTHER" id="PTHR42932">
    <property type="entry name" value="GENERAL STRESS PROTEIN 20U"/>
    <property type="match status" value="1"/>
</dbReference>
<dbReference type="STRING" id="333140.AWW68_18305"/>
<comment type="caution">
    <text evidence="4">The sequence shown here is derived from an EMBL/GenBank/DDBJ whole genome shotgun (WGS) entry which is preliminary data.</text>
</comment>
<organism evidence="4 5">
    <name type="scientific">Roseivirga spongicola</name>
    <dbReference type="NCBI Taxonomy" id="333140"/>
    <lineage>
        <taxon>Bacteria</taxon>
        <taxon>Pseudomonadati</taxon>
        <taxon>Bacteroidota</taxon>
        <taxon>Cytophagia</taxon>
        <taxon>Cytophagales</taxon>
        <taxon>Roseivirgaceae</taxon>
        <taxon>Roseivirga</taxon>
    </lineage>
</organism>
<dbReference type="PROSITE" id="PS00819">
    <property type="entry name" value="DPS_2"/>
    <property type="match status" value="1"/>
</dbReference>
<protein>
    <recommendedName>
        <fullName evidence="3">Ferritin/DPS domain-containing protein</fullName>
    </recommendedName>
</protein>
<dbReference type="PIRSF" id="PIRSF005900">
    <property type="entry name" value="Dps"/>
    <property type="match status" value="1"/>
</dbReference>
<evidence type="ECO:0000256" key="1">
    <source>
        <dbReference type="ARBA" id="ARBA00009497"/>
    </source>
</evidence>
<comment type="similarity">
    <text evidence="1 2">Belongs to the Dps family.</text>
</comment>
<dbReference type="OrthoDB" id="9797023at2"/>
<dbReference type="InterPro" id="IPR008331">
    <property type="entry name" value="Ferritin_DPS_dom"/>
</dbReference>
<dbReference type="EMBL" id="LRPC01000032">
    <property type="protein sequence ID" value="KYG71498.1"/>
    <property type="molecule type" value="Genomic_DNA"/>
</dbReference>
<dbReference type="PANTHER" id="PTHR42932:SF1">
    <property type="entry name" value="GENERAL STRESS PROTEIN 20U"/>
    <property type="match status" value="1"/>
</dbReference>
<proteinExistence type="inferred from homology"/>
<reference evidence="4 5" key="1">
    <citation type="submission" date="2016-01" db="EMBL/GenBank/DDBJ databases">
        <title>Genome sequencing of Roseivirga spongicola UST030701-084.</title>
        <authorList>
            <person name="Selvaratnam C."/>
            <person name="Thevarajoo S."/>
            <person name="Goh K.M."/>
            <person name="Ee R."/>
            <person name="Chan K.-G."/>
            <person name="Chong C.S."/>
        </authorList>
    </citation>
    <scope>NUCLEOTIDE SEQUENCE [LARGE SCALE GENOMIC DNA]</scope>
    <source>
        <strain evidence="4 5">UST030701-084</strain>
    </source>
</reference>
<dbReference type="RefSeq" id="WP_068225121.1">
    <property type="nucleotide sequence ID" value="NZ_LRPC01000032.1"/>
</dbReference>
<dbReference type="GO" id="GO:0008199">
    <property type="term" value="F:ferric iron binding"/>
    <property type="evidence" value="ECO:0007669"/>
    <property type="project" value="InterPro"/>
</dbReference>
<dbReference type="GO" id="GO:0016722">
    <property type="term" value="F:oxidoreductase activity, acting on metal ions"/>
    <property type="evidence" value="ECO:0007669"/>
    <property type="project" value="InterPro"/>
</dbReference>
<evidence type="ECO:0000256" key="2">
    <source>
        <dbReference type="RuleBase" id="RU003875"/>
    </source>
</evidence>
<dbReference type="PROSITE" id="PS00818">
    <property type="entry name" value="DPS_1"/>
    <property type="match status" value="1"/>
</dbReference>
<evidence type="ECO:0000313" key="4">
    <source>
        <dbReference type="EMBL" id="KYG71498.1"/>
    </source>
</evidence>
<dbReference type="Proteomes" id="UP000075606">
    <property type="component" value="Unassembled WGS sequence"/>
</dbReference>
<evidence type="ECO:0000259" key="3">
    <source>
        <dbReference type="Pfam" id="PF00210"/>
    </source>
</evidence>
<gene>
    <name evidence="4" type="ORF">AWW68_18305</name>
</gene>
<dbReference type="InterPro" id="IPR012347">
    <property type="entry name" value="Ferritin-like"/>
</dbReference>
<dbReference type="InterPro" id="IPR009078">
    <property type="entry name" value="Ferritin-like_SF"/>
</dbReference>
<evidence type="ECO:0000313" key="5">
    <source>
        <dbReference type="Proteomes" id="UP000075606"/>
    </source>
</evidence>
<dbReference type="SUPFAM" id="SSF47240">
    <property type="entry name" value="Ferritin-like"/>
    <property type="match status" value="1"/>
</dbReference>
<dbReference type="CDD" id="cd01043">
    <property type="entry name" value="DPS"/>
    <property type="match status" value="1"/>
</dbReference>
<dbReference type="InterPro" id="IPR023188">
    <property type="entry name" value="DPS_DNA-bd_CS"/>
</dbReference>
<keyword evidence="5" id="KW-1185">Reference proteome</keyword>
<feature type="domain" description="Ferritin/DPS" evidence="3">
    <location>
        <begin position="12"/>
        <end position="149"/>
    </location>
</feature>
<accession>A0A150WYD8</accession>
<dbReference type="Pfam" id="PF00210">
    <property type="entry name" value="Ferritin"/>
    <property type="match status" value="1"/>
</dbReference>